<reference evidence="6 7" key="1">
    <citation type="submission" date="2018-07" db="EMBL/GenBank/DDBJ databases">
        <title>Complete Genome and Methylome Analysis of Deinococcus wulumuqiensis NEB 479.</title>
        <authorList>
            <person name="Fomenkov A."/>
            <person name="Luyten Y."/>
            <person name="Vincze T."/>
            <person name="Anton B.P."/>
            <person name="Clark T."/>
            <person name="Roberts R.J."/>
            <person name="Morgan R.D."/>
        </authorList>
    </citation>
    <scope>NUCLEOTIDE SEQUENCE [LARGE SCALE GENOMIC DNA]</scope>
    <source>
        <strain evidence="6 7">NEB 479</strain>
        <plasmid evidence="7">Plasmid pdrdi</plasmid>
    </source>
</reference>
<dbReference type="GO" id="GO:0005886">
    <property type="term" value="C:plasma membrane"/>
    <property type="evidence" value="ECO:0007669"/>
    <property type="project" value="TreeGrafter"/>
</dbReference>
<dbReference type="GO" id="GO:0005524">
    <property type="term" value="F:ATP binding"/>
    <property type="evidence" value="ECO:0007669"/>
    <property type="project" value="UniProtKB-KW"/>
</dbReference>
<name>A0A345ILX3_9DEIO</name>
<dbReference type="Proteomes" id="UP000253744">
    <property type="component" value="Plasmid pDrdI"/>
</dbReference>
<dbReference type="InterPro" id="IPR027417">
    <property type="entry name" value="P-loop_NTPase"/>
</dbReference>
<dbReference type="InterPro" id="IPR001482">
    <property type="entry name" value="T2SS/T4SS_dom"/>
</dbReference>
<dbReference type="Gene3D" id="3.30.450.90">
    <property type="match status" value="1"/>
</dbReference>
<dbReference type="Gene3D" id="3.40.50.300">
    <property type="entry name" value="P-loop containing nucleotide triphosphate hydrolases"/>
    <property type="match status" value="1"/>
</dbReference>
<dbReference type="AlphaFoldDB" id="A0A345ILX3"/>
<geneLocation type="plasmid" evidence="7">
    <name>pdrdi</name>
</geneLocation>
<dbReference type="Gene3D" id="3.30.300.160">
    <property type="entry name" value="Type II secretion system, protein E, N-terminal domain"/>
    <property type="match status" value="1"/>
</dbReference>
<keyword evidence="2" id="KW-0547">Nucleotide-binding</keyword>
<comment type="similarity">
    <text evidence="1">Belongs to the GSP E family.</text>
</comment>
<feature type="region of interest" description="Disordered" evidence="4">
    <location>
        <begin position="270"/>
        <end position="290"/>
    </location>
</feature>
<evidence type="ECO:0000256" key="4">
    <source>
        <dbReference type="SAM" id="MobiDB-lite"/>
    </source>
</evidence>
<accession>A0A345ILX3</accession>
<dbReference type="InterPro" id="IPR007831">
    <property type="entry name" value="T2SS_GspE_N"/>
</dbReference>
<evidence type="ECO:0000256" key="2">
    <source>
        <dbReference type="ARBA" id="ARBA00022741"/>
    </source>
</evidence>
<dbReference type="PANTHER" id="PTHR30258">
    <property type="entry name" value="TYPE II SECRETION SYSTEM PROTEIN GSPE-RELATED"/>
    <property type="match status" value="1"/>
</dbReference>
<dbReference type="KEGG" id="dwu:DVJ83_16205"/>
<dbReference type="GO" id="GO:0016887">
    <property type="term" value="F:ATP hydrolysis activity"/>
    <property type="evidence" value="ECO:0007669"/>
    <property type="project" value="TreeGrafter"/>
</dbReference>
<protein>
    <submittedName>
        <fullName evidence="6">Type II/IV secretion system protein</fullName>
    </submittedName>
</protein>
<evidence type="ECO:0000313" key="7">
    <source>
        <dbReference type="Proteomes" id="UP000253744"/>
    </source>
</evidence>
<dbReference type="SMART" id="SM00382">
    <property type="entry name" value="AAA"/>
    <property type="match status" value="1"/>
</dbReference>
<proteinExistence type="inferred from homology"/>
<dbReference type="Pfam" id="PF00437">
    <property type="entry name" value="T2SSE"/>
    <property type="match status" value="1"/>
</dbReference>
<dbReference type="CDD" id="cd01129">
    <property type="entry name" value="PulE-GspE-like"/>
    <property type="match status" value="1"/>
</dbReference>
<keyword evidence="6" id="KW-0614">Plasmid</keyword>
<evidence type="ECO:0000259" key="5">
    <source>
        <dbReference type="SMART" id="SM00382"/>
    </source>
</evidence>
<sequence length="679" mass="74456">MNDTASVRYSFLQALSRYGYNPDELSAPDISPLALARRKGIPEAHITGAVELIHFPIARDNQPAADDKPGLMIGTFNGEPVYSAHDPLDAEVIRLAGGTPAYAPLSAGAPPPEQVRPAAAEVQRERPIKTVMDALYVLGVGDIQLEELSEPDYHENLLHQGRITYDELARAYAQLMQLPYVDVRRNPPHPEVRNVISSTIIRKYGVIPHSRKNNELLILTANPTDAFALVAIEDELQGAAVKMAVAAKPDIEHLLLTLYQRAVQEEALAQEAAGRRAEQSGDSLELADDPNNPVTQRINAAFQEAVANGASDIHFQPQRDGLVVRERIDGNLITRGLIPRELAPTVINRLKILTGISLEDRRPQDGRINMMMTVAGREHELRLRVSSLPSIYGDSIVMRLLGDSEHLPKLEHMHFSEVNLQAIREAMESSHGLILVSGPTGSGKTTLLHSMLKRLNTPSVKIMTIEDPIEYEQPWLVQTEIRKTGNEALNLSWAQVLHAQLRQDPNIILVGEIRDGETASIATEGAQTGRLLISTVHANSAIGSITRISELGVPHFLLGDVMRLAIAQRLVGRPCPDCSVEEPMPEQYAPAEGATMLVGTGLRDELPCPLCNGTGDKGVIPIHEVLPMNAEVRQLIKEGRFELLRATLQGMGYPTLMQDGLQKVAEHKANLKSLLQSIK</sequence>
<evidence type="ECO:0000256" key="1">
    <source>
        <dbReference type="ARBA" id="ARBA00006611"/>
    </source>
</evidence>
<dbReference type="PANTHER" id="PTHR30258:SF1">
    <property type="entry name" value="PROTEIN TRANSPORT PROTEIN HOFB HOMOLOG"/>
    <property type="match status" value="1"/>
</dbReference>
<keyword evidence="3" id="KW-0067">ATP-binding</keyword>
<dbReference type="InterPro" id="IPR003593">
    <property type="entry name" value="AAA+_ATPase"/>
</dbReference>
<dbReference type="Pfam" id="PF05157">
    <property type="entry name" value="MshEN"/>
    <property type="match status" value="1"/>
</dbReference>
<dbReference type="RefSeq" id="WP_114673351.1">
    <property type="nucleotide sequence ID" value="NZ_CP031163.1"/>
</dbReference>
<organism evidence="6 7">
    <name type="scientific">Deinococcus wulumuqiensis</name>
    <dbReference type="NCBI Taxonomy" id="980427"/>
    <lineage>
        <taxon>Bacteria</taxon>
        <taxon>Thermotogati</taxon>
        <taxon>Deinococcota</taxon>
        <taxon>Deinococci</taxon>
        <taxon>Deinococcales</taxon>
        <taxon>Deinococcaceae</taxon>
        <taxon>Deinococcus</taxon>
    </lineage>
</organism>
<dbReference type="SUPFAM" id="SSF52540">
    <property type="entry name" value="P-loop containing nucleoside triphosphate hydrolases"/>
    <property type="match status" value="1"/>
</dbReference>
<dbReference type="SUPFAM" id="SSF160246">
    <property type="entry name" value="EspE N-terminal domain-like"/>
    <property type="match status" value="1"/>
</dbReference>
<evidence type="ECO:0000256" key="3">
    <source>
        <dbReference type="ARBA" id="ARBA00022840"/>
    </source>
</evidence>
<dbReference type="EMBL" id="CP031163">
    <property type="protein sequence ID" value="AXH00696.1"/>
    <property type="molecule type" value="Genomic_DNA"/>
</dbReference>
<dbReference type="InterPro" id="IPR037257">
    <property type="entry name" value="T2SS_E_N_sf"/>
</dbReference>
<feature type="domain" description="AAA+ ATPase" evidence="5">
    <location>
        <begin position="430"/>
        <end position="576"/>
    </location>
</feature>
<gene>
    <name evidence="6" type="ORF">DVJ83_16205</name>
</gene>
<evidence type="ECO:0000313" key="6">
    <source>
        <dbReference type="EMBL" id="AXH00696.1"/>
    </source>
</evidence>